<dbReference type="KEGG" id="rav:AAT18_10465"/>
<dbReference type="GeneID" id="83622458"/>
<reference evidence="1 3" key="1">
    <citation type="journal article" date="2018" name="Biodegradation">
        <title>1,4-Dioxane degradation characteristics of Rhodococcus aetherivorans JCM 14343.</title>
        <authorList>
            <person name="Inoue D."/>
            <person name="Tsunoda T."/>
            <person name="Yamamoto N."/>
            <person name="Ike M."/>
            <person name="Sei K."/>
        </authorList>
    </citation>
    <scope>NUCLEOTIDE SEQUENCE [LARGE SCALE GENOMIC DNA]</scope>
    <source>
        <strain evidence="1 3">JCM 14343</strain>
    </source>
</reference>
<protein>
    <submittedName>
        <fullName evidence="2">DUF3618 domain-containing protein</fullName>
    </submittedName>
</protein>
<dbReference type="EMBL" id="BLAH01000004">
    <property type="protein sequence ID" value="GES34812.1"/>
    <property type="molecule type" value="Genomic_DNA"/>
</dbReference>
<dbReference type="Proteomes" id="UP000325466">
    <property type="component" value="Unassembled WGS sequence"/>
</dbReference>
<dbReference type="EMBL" id="CP106982">
    <property type="protein sequence ID" value="UYF92475.1"/>
    <property type="molecule type" value="Genomic_DNA"/>
</dbReference>
<accession>A0A0F6VI07</accession>
<dbReference type="Proteomes" id="UP001163947">
    <property type="component" value="Chromosome"/>
</dbReference>
<gene>
    <name evidence="2" type="ORF">OCS65_18530</name>
    <name evidence="1" type="ORF">RAJCM14343_0053</name>
</gene>
<reference evidence="2" key="3">
    <citation type="submission" date="2022-09" db="EMBL/GenBank/DDBJ databases">
        <title>The genome sequence of Rhodococcus aetherivorans N1.</title>
        <authorList>
            <person name="Jiang W."/>
        </authorList>
    </citation>
    <scope>NUCLEOTIDE SEQUENCE</scope>
    <source>
        <strain evidence="2">N1</strain>
    </source>
</reference>
<dbReference type="InterPro" id="IPR022062">
    <property type="entry name" value="DUF3618"/>
</dbReference>
<accession>A0A059MR55</accession>
<evidence type="ECO:0000313" key="4">
    <source>
        <dbReference type="Proteomes" id="UP001163947"/>
    </source>
</evidence>
<keyword evidence="3" id="KW-1185">Reference proteome</keyword>
<dbReference type="AlphaFoldDB" id="A0A059MR55"/>
<name>A0A059MR55_9NOCA</name>
<dbReference type="Pfam" id="PF12277">
    <property type="entry name" value="DUF3618"/>
    <property type="match status" value="1"/>
</dbReference>
<dbReference type="RefSeq" id="WP_006937565.1">
    <property type="nucleotide sequence ID" value="NZ_BAAAYP010000015.1"/>
</dbReference>
<organism evidence="2 4">
    <name type="scientific">Rhodococcus aetherivorans</name>
    <dbReference type="NCBI Taxonomy" id="191292"/>
    <lineage>
        <taxon>Bacteria</taxon>
        <taxon>Bacillati</taxon>
        <taxon>Actinomycetota</taxon>
        <taxon>Actinomycetes</taxon>
        <taxon>Mycobacteriales</taxon>
        <taxon>Nocardiaceae</taxon>
        <taxon>Rhodococcus</taxon>
    </lineage>
</organism>
<accession>N1M944</accession>
<evidence type="ECO:0000313" key="2">
    <source>
        <dbReference type="EMBL" id="UYF92475.1"/>
    </source>
</evidence>
<sequence length="73" mass="7985">MGRDTEAIERDIENARNQLASTLDELSVRASPKNVMAHAKQTVMEKVNQPNVKYALAAVGVVIGALALRKLLR</sequence>
<evidence type="ECO:0000313" key="3">
    <source>
        <dbReference type="Proteomes" id="UP000325466"/>
    </source>
</evidence>
<evidence type="ECO:0000313" key="1">
    <source>
        <dbReference type="EMBL" id="GES34812.1"/>
    </source>
</evidence>
<reference evidence="1" key="2">
    <citation type="submission" date="2019-10" db="EMBL/GenBank/DDBJ databases">
        <title>Draft genome sequence of Rhodococcus aetherivorans JCM 14343.</title>
        <authorList>
            <person name="Inoue D."/>
            <person name="Nakazawa M."/>
            <person name="Yamamoto N."/>
            <person name="Sei K."/>
            <person name="Ike M."/>
        </authorList>
    </citation>
    <scope>NUCLEOTIDE SEQUENCE</scope>
    <source>
        <strain evidence="1">JCM 14343</strain>
    </source>
</reference>
<proteinExistence type="predicted"/>